<organism evidence="7 8">
    <name type="scientific">Rhodopseudomonas palustris</name>
    <dbReference type="NCBI Taxonomy" id="1076"/>
    <lineage>
        <taxon>Bacteria</taxon>
        <taxon>Pseudomonadati</taxon>
        <taxon>Pseudomonadota</taxon>
        <taxon>Alphaproteobacteria</taxon>
        <taxon>Hyphomicrobiales</taxon>
        <taxon>Nitrobacteraceae</taxon>
        <taxon>Rhodopseudomonas</taxon>
    </lineage>
</organism>
<feature type="transmembrane region" description="Helical" evidence="5">
    <location>
        <begin position="230"/>
        <end position="247"/>
    </location>
</feature>
<evidence type="ECO:0000256" key="4">
    <source>
        <dbReference type="ARBA" id="ARBA00023136"/>
    </source>
</evidence>
<protein>
    <submittedName>
        <fullName evidence="7">O-antigen ligase domain-containing protein</fullName>
    </submittedName>
</protein>
<dbReference type="InterPro" id="IPR007016">
    <property type="entry name" value="O-antigen_ligase-rel_domated"/>
</dbReference>
<feature type="transmembrane region" description="Helical" evidence="5">
    <location>
        <begin position="253"/>
        <end position="270"/>
    </location>
</feature>
<feature type="transmembrane region" description="Helical" evidence="5">
    <location>
        <begin position="175"/>
        <end position="198"/>
    </location>
</feature>
<comment type="subcellular location">
    <subcellularLocation>
        <location evidence="1">Membrane</location>
        <topology evidence="1">Multi-pass membrane protein</topology>
    </subcellularLocation>
</comment>
<feature type="transmembrane region" description="Helical" evidence="5">
    <location>
        <begin position="108"/>
        <end position="125"/>
    </location>
</feature>
<dbReference type="PANTHER" id="PTHR37422:SF23">
    <property type="entry name" value="TEICHURONIC ACID BIOSYNTHESIS PROTEIN TUAE"/>
    <property type="match status" value="1"/>
</dbReference>
<comment type="caution">
    <text evidence="7">The sequence shown here is derived from an EMBL/GenBank/DDBJ whole genome shotgun (WGS) entry which is preliminary data.</text>
</comment>
<keyword evidence="4 5" id="KW-0472">Membrane</keyword>
<dbReference type="PANTHER" id="PTHR37422">
    <property type="entry name" value="TEICHURONIC ACID BIOSYNTHESIS PROTEIN TUAE"/>
    <property type="match status" value="1"/>
</dbReference>
<dbReference type="EMBL" id="QKQS01000038">
    <property type="protein sequence ID" value="PZA09312.1"/>
    <property type="molecule type" value="Genomic_DNA"/>
</dbReference>
<evidence type="ECO:0000256" key="2">
    <source>
        <dbReference type="ARBA" id="ARBA00022692"/>
    </source>
</evidence>
<feature type="transmembrane region" description="Helical" evidence="5">
    <location>
        <begin position="51"/>
        <end position="71"/>
    </location>
</feature>
<reference evidence="7 8" key="1">
    <citation type="submission" date="2018-06" db="EMBL/GenBank/DDBJ databases">
        <title>Draft Whole-Genome Sequence of the purple photosynthetic bacterium Rhodospeudomonas palustris XCP.</title>
        <authorList>
            <person name="Rayyan A."/>
            <person name="Meyer T.E."/>
            <person name="Kyndt J.A."/>
        </authorList>
    </citation>
    <scope>NUCLEOTIDE SEQUENCE [LARGE SCALE GENOMIC DNA]</scope>
    <source>
        <strain evidence="7 8">XCP</strain>
    </source>
</reference>
<feature type="transmembrane region" description="Helical" evidence="5">
    <location>
        <begin position="77"/>
        <end position="96"/>
    </location>
</feature>
<dbReference type="OrthoDB" id="8136063at2"/>
<proteinExistence type="predicted"/>
<feature type="transmembrane region" description="Helical" evidence="5">
    <location>
        <begin position="320"/>
        <end position="347"/>
    </location>
</feature>
<gene>
    <name evidence="7" type="ORF">DNX69_24740</name>
</gene>
<accession>A0A323U909</accession>
<dbReference type="Pfam" id="PF04932">
    <property type="entry name" value="Wzy_C"/>
    <property type="match status" value="1"/>
</dbReference>
<evidence type="ECO:0000313" key="7">
    <source>
        <dbReference type="EMBL" id="PZA09312.1"/>
    </source>
</evidence>
<dbReference type="GO" id="GO:0016020">
    <property type="term" value="C:membrane"/>
    <property type="evidence" value="ECO:0007669"/>
    <property type="project" value="UniProtKB-SubCell"/>
</dbReference>
<evidence type="ECO:0000259" key="6">
    <source>
        <dbReference type="Pfam" id="PF04932"/>
    </source>
</evidence>
<feature type="transmembrane region" description="Helical" evidence="5">
    <location>
        <begin position="359"/>
        <end position="379"/>
    </location>
</feature>
<name>A0A323U909_RHOPL</name>
<sequence>MVSVAAQSSPPNSLFDRSRAWLLAVKAPERLFVLVMCLMYLMHNIWLSRTILWFLVLPTLLITALPLRNLVPIVKSGVFLASAVFMAVIIVTSLLGDGVPGALLWKNIRYVAAVLVFIMIVAHLASRDGDFLRVLFLWLAPVAAFAAIRDVGTFSHWSVSEMLTVRLQGTKGLSLYYNSNVVGLMYAMPCVGAVAMMATRRLRPWQFVLLFVSALVLLAAVLLSGSRGSLMATLAGIGVAVLLAANWRIAAAVVALVGIAAVATLLTPLASELVQRKDSLRFELWPVYLHMVTLKPWFGYGLAFDPRVTLPNGIEVMNGHNIFMCAAVRGGVIAALALAAVALTALVSGWRAFRRTGKVAGLALLAAGLVASSVDYEIIPSDLGYLYVLLWLPVAICLGSALIPTGPVPATRPVRSPADIATS</sequence>
<dbReference type="GO" id="GO:0016874">
    <property type="term" value="F:ligase activity"/>
    <property type="evidence" value="ECO:0007669"/>
    <property type="project" value="UniProtKB-KW"/>
</dbReference>
<dbReference type="Proteomes" id="UP000248134">
    <property type="component" value="Unassembled WGS sequence"/>
</dbReference>
<evidence type="ECO:0000256" key="3">
    <source>
        <dbReference type="ARBA" id="ARBA00022989"/>
    </source>
</evidence>
<evidence type="ECO:0000256" key="5">
    <source>
        <dbReference type="SAM" id="Phobius"/>
    </source>
</evidence>
<dbReference type="InterPro" id="IPR051533">
    <property type="entry name" value="WaaL-like"/>
</dbReference>
<dbReference type="AlphaFoldDB" id="A0A323U909"/>
<feature type="transmembrane region" description="Helical" evidence="5">
    <location>
        <begin position="385"/>
        <end position="403"/>
    </location>
</feature>
<feature type="transmembrane region" description="Helical" evidence="5">
    <location>
        <begin position="204"/>
        <end position="223"/>
    </location>
</feature>
<dbReference type="RefSeq" id="WP_110788659.1">
    <property type="nucleotide sequence ID" value="NZ_QKQS01000038.1"/>
</dbReference>
<feature type="domain" description="O-antigen ligase-related" evidence="6">
    <location>
        <begin position="213"/>
        <end position="338"/>
    </location>
</feature>
<feature type="transmembrane region" description="Helical" evidence="5">
    <location>
        <begin position="131"/>
        <end position="148"/>
    </location>
</feature>
<keyword evidence="3 5" id="KW-1133">Transmembrane helix</keyword>
<keyword evidence="2 5" id="KW-0812">Transmembrane</keyword>
<evidence type="ECO:0000256" key="1">
    <source>
        <dbReference type="ARBA" id="ARBA00004141"/>
    </source>
</evidence>
<evidence type="ECO:0000313" key="8">
    <source>
        <dbReference type="Proteomes" id="UP000248134"/>
    </source>
</evidence>
<keyword evidence="7" id="KW-0436">Ligase</keyword>